<dbReference type="GO" id="GO:0003887">
    <property type="term" value="F:DNA-directed DNA polymerase activity"/>
    <property type="evidence" value="ECO:0007669"/>
    <property type="project" value="UniProtKB-KW"/>
</dbReference>
<comment type="caution">
    <text evidence="1">The sequence shown here is derived from an EMBL/GenBank/DDBJ whole genome shotgun (WGS) entry which is preliminary data.</text>
</comment>
<keyword evidence="1" id="KW-0239">DNA-directed DNA polymerase</keyword>
<accession>A0ABQ5BDJ0</accession>
<organism evidence="1 2">
    <name type="scientific">Tanacetum coccineum</name>
    <dbReference type="NCBI Taxonomy" id="301880"/>
    <lineage>
        <taxon>Eukaryota</taxon>
        <taxon>Viridiplantae</taxon>
        <taxon>Streptophyta</taxon>
        <taxon>Embryophyta</taxon>
        <taxon>Tracheophyta</taxon>
        <taxon>Spermatophyta</taxon>
        <taxon>Magnoliopsida</taxon>
        <taxon>eudicotyledons</taxon>
        <taxon>Gunneridae</taxon>
        <taxon>Pentapetalae</taxon>
        <taxon>asterids</taxon>
        <taxon>campanulids</taxon>
        <taxon>Asterales</taxon>
        <taxon>Asteraceae</taxon>
        <taxon>Asteroideae</taxon>
        <taxon>Anthemideae</taxon>
        <taxon>Anthemidinae</taxon>
        <taxon>Tanacetum</taxon>
    </lineage>
</organism>
<dbReference type="Gene3D" id="3.40.50.720">
    <property type="entry name" value="NAD(P)-binding Rossmann-like Domain"/>
    <property type="match status" value="1"/>
</dbReference>
<reference evidence="1" key="1">
    <citation type="journal article" date="2022" name="Int. J. Mol. Sci.">
        <title>Draft Genome of Tanacetum Coccineum: Genomic Comparison of Closely Related Tanacetum-Family Plants.</title>
        <authorList>
            <person name="Yamashiro T."/>
            <person name="Shiraishi A."/>
            <person name="Nakayama K."/>
            <person name="Satake H."/>
        </authorList>
    </citation>
    <scope>NUCLEOTIDE SEQUENCE</scope>
</reference>
<evidence type="ECO:0000313" key="1">
    <source>
        <dbReference type="EMBL" id="GJT11887.1"/>
    </source>
</evidence>
<dbReference type="EMBL" id="BQNB010013104">
    <property type="protein sequence ID" value="GJT11887.1"/>
    <property type="molecule type" value="Genomic_DNA"/>
</dbReference>
<dbReference type="Proteomes" id="UP001151760">
    <property type="component" value="Unassembled WGS sequence"/>
</dbReference>
<dbReference type="InterPro" id="IPR036291">
    <property type="entry name" value="NAD(P)-bd_dom_sf"/>
</dbReference>
<evidence type="ECO:0000313" key="2">
    <source>
        <dbReference type="Proteomes" id="UP001151760"/>
    </source>
</evidence>
<sequence>MLLESDYAHDDSNFYGCVGLRLAFDSTKSPDYKVVRVGSNSYYIGSSEFTIYEMTKGCSVWSIKYIVDTDDFMTPLPEGWSIRYIVWSLVLEEREEDSFLVMNLSEKFNRIASDQDGREAWRHLHAAGPSKVFHQHVTSLKRLKTPEDIASATAFLAFDEASYITGGMIVVA</sequence>
<gene>
    <name evidence="1" type="ORF">Tco_0858929</name>
</gene>
<protein>
    <submittedName>
        <fullName evidence="1">DNA-directed DNA polymerase</fullName>
    </submittedName>
</protein>
<keyword evidence="2" id="KW-1185">Reference proteome</keyword>
<name>A0ABQ5BDJ0_9ASTR</name>
<dbReference type="Pfam" id="PF13561">
    <property type="entry name" value="adh_short_C2"/>
    <property type="match status" value="1"/>
</dbReference>
<dbReference type="InterPro" id="IPR002347">
    <property type="entry name" value="SDR_fam"/>
</dbReference>
<dbReference type="SUPFAM" id="SSF51735">
    <property type="entry name" value="NAD(P)-binding Rossmann-fold domains"/>
    <property type="match status" value="2"/>
</dbReference>
<reference evidence="1" key="2">
    <citation type="submission" date="2022-01" db="EMBL/GenBank/DDBJ databases">
        <authorList>
            <person name="Yamashiro T."/>
            <person name="Shiraishi A."/>
            <person name="Satake H."/>
            <person name="Nakayama K."/>
        </authorList>
    </citation>
    <scope>NUCLEOTIDE SEQUENCE</scope>
</reference>
<proteinExistence type="predicted"/>
<keyword evidence="1" id="KW-0808">Transferase</keyword>
<keyword evidence="1" id="KW-0548">Nucleotidyltransferase</keyword>